<feature type="region of interest" description="Disordered" evidence="1">
    <location>
        <begin position="139"/>
        <end position="643"/>
    </location>
</feature>
<feature type="compositionally biased region" description="Basic and acidic residues" evidence="1">
    <location>
        <begin position="399"/>
        <end position="413"/>
    </location>
</feature>
<dbReference type="EMBL" id="JAULSO010000001">
    <property type="protein sequence ID" value="KAK3694534.1"/>
    <property type="molecule type" value="Genomic_DNA"/>
</dbReference>
<feature type="compositionally biased region" description="Low complexity" evidence="1">
    <location>
        <begin position="217"/>
        <end position="249"/>
    </location>
</feature>
<proteinExistence type="predicted"/>
<feature type="compositionally biased region" description="Polar residues" evidence="1">
    <location>
        <begin position="572"/>
        <end position="586"/>
    </location>
</feature>
<comment type="caution">
    <text evidence="2">The sequence shown here is derived from an EMBL/GenBank/DDBJ whole genome shotgun (WGS) entry which is preliminary data.</text>
</comment>
<evidence type="ECO:0000313" key="3">
    <source>
        <dbReference type="Proteomes" id="UP001270362"/>
    </source>
</evidence>
<keyword evidence="3" id="KW-1185">Reference proteome</keyword>
<name>A0AAE0XJE8_9PEZI</name>
<reference evidence="2" key="1">
    <citation type="journal article" date="2023" name="Mol. Phylogenet. Evol.">
        <title>Genome-scale phylogeny and comparative genomics of the fungal order Sordariales.</title>
        <authorList>
            <person name="Hensen N."/>
            <person name="Bonometti L."/>
            <person name="Westerberg I."/>
            <person name="Brannstrom I.O."/>
            <person name="Guillou S."/>
            <person name="Cros-Aarteil S."/>
            <person name="Calhoun S."/>
            <person name="Haridas S."/>
            <person name="Kuo A."/>
            <person name="Mondo S."/>
            <person name="Pangilinan J."/>
            <person name="Riley R."/>
            <person name="LaButti K."/>
            <person name="Andreopoulos B."/>
            <person name="Lipzen A."/>
            <person name="Chen C."/>
            <person name="Yan M."/>
            <person name="Daum C."/>
            <person name="Ng V."/>
            <person name="Clum A."/>
            <person name="Steindorff A."/>
            <person name="Ohm R.A."/>
            <person name="Martin F."/>
            <person name="Silar P."/>
            <person name="Natvig D.O."/>
            <person name="Lalanne C."/>
            <person name="Gautier V."/>
            <person name="Ament-Velasquez S.L."/>
            <person name="Kruys A."/>
            <person name="Hutchinson M.I."/>
            <person name="Powell A.J."/>
            <person name="Barry K."/>
            <person name="Miller A.N."/>
            <person name="Grigoriev I.V."/>
            <person name="Debuchy R."/>
            <person name="Gladieux P."/>
            <person name="Hiltunen Thoren M."/>
            <person name="Johannesson H."/>
        </authorList>
    </citation>
    <scope>NUCLEOTIDE SEQUENCE</scope>
    <source>
        <strain evidence="2">CBS 314.62</strain>
    </source>
</reference>
<organism evidence="2 3">
    <name type="scientific">Podospora appendiculata</name>
    <dbReference type="NCBI Taxonomy" id="314037"/>
    <lineage>
        <taxon>Eukaryota</taxon>
        <taxon>Fungi</taxon>
        <taxon>Dikarya</taxon>
        <taxon>Ascomycota</taxon>
        <taxon>Pezizomycotina</taxon>
        <taxon>Sordariomycetes</taxon>
        <taxon>Sordariomycetidae</taxon>
        <taxon>Sordariales</taxon>
        <taxon>Podosporaceae</taxon>
        <taxon>Podospora</taxon>
    </lineage>
</organism>
<gene>
    <name evidence="2" type="ORF">B0T22DRAFT_73280</name>
</gene>
<sequence length="643" mass="67246">MSAVRNLRAMFEQKQGETSPPDRGRSPGIPSRTPSAADSPRPLSKVRTSFIAIEKDGRIGLQRENSQDSVSSATRKLSGETERSTPPALFERSNIFDDYMSKTPAKTSLKNQPILESPRADSSGQAASLVSISSNYGLSSNVETTASAGRRPKRLGHDGTLENGPISGNGSMSAGEPALTNGERGGKAKDTEDVEKVGKIADKEDTKASINTSGKVASKSSLLTISSSAKTATKSSKSPTATKSPRSPAEASTPKLSAKTPERKVQQPEKTATPKGTAAAPKPAGHSSAKRPPPLQPSPANTGFVKPKPKSPTRPIKLPPSLTTHTAASGSKINAPRQSLSRSSGAIQNVDSVGRSPSRVSASTAAVSGPKPVVTKSLKRQNSTINRPRPSLGPPPKQAARDHPPTRKEKEVDEGFLARMMRPTQASSSKAAEKAPVSPPRKPSVAHQKEAKPIKKQPKAVKPTVASSQQSHIPNPVATDAEQSAREIGEVTPTRESALLVEQSATPGEAIEAEKEADAEPTVSEHSLGQGPAKESVNDAAGTQKPNSVPVDFDGYPLGSARASIGDHDNTEPTLSTQSSAVNGNDSDAEPTTPVENESAETAAASESIINPEPAELDLDDLSRSIDTPETKHKQVVSETAVS</sequence>
<feature type="compositionally biased region" description="Basic and acidic residues" evidence="1">
    <location>
        <begin position="184"/>
        <end position="207"/>
    </location>
</feature>
<feature type="compositionally biased region" description="Basic and acidic residues" evidence="1">
    <location>
        <begin position="621"/>
        <end position="633"/>
    </location>
</feature>
<feature type="region of interest" description="Disordered" evidence="1">
    <location>
        <begin position="1"/>
        <end position="127"/>
    </location>
</feature>
<feature type="compositionally biased region" description="Low complexity" evidence="1">
    <location>
        <begin position="596"/>
        <end position="608"/>
    </location>
</feature>
<accession>A0AAE0XJE8</accession>
<evidence type="ECO:0000256" key="1">
    <source>
        <dbReference type="SAM" id="MobiDB-lite"/>
    </source>
</evidence>
<evidence type="ECO:0000313" key="2">
    <source>
        <dbReference type="EMBL" id="KAK3694534.1"/>
    </source>
</evidence>
<dbReference type="Proteomes" id="UP001270362">
    <property type="component" value="Unassembled WGS sequence"/>
</dbReference>
<reference evidence="2" key="2">
    <citation type="submission" date="2023-06" db="EMBL/GenBank/DDBJ databases">
        <authorList>
            <consortium name="Lawrence Berkeley National Laboratory"/>
            <person name="Haridas S."/>
            <person name="Hensen N."/>
            <person name="Bonometti L."/>
            <person name="Westerberg I."/>
            <person name="Brannstrom I.O."/>
            <person name="Guillou S."/>
            <person name="Cros-Aarteil S."/>
            <person name="Calhoun S."/>
            <person name="Kuo A."/>
            <person name="Mondo S."/>
            <person name="Pangilinan J."/>
            <person name="Riley R."/>
            <person name="Labutti K."/>
            <person name="Andreopoulos B."/>
            <person name="Lipzen A."/>
            <person name="Chen C."/>
            <person name="Yanf M."/>
            <person name="Daum C."/>
            <person name="Ng V."/>
            <person name="Clum A."/>
            <person name="Steindorff A."/>
            <person name="Ohm R."/>
            <person name="Martin F."/>
            <person name="Silar P."/>
            <person name="Natvig D."/>
            <person name="Lalanne C."/>
            <person name="Gautier V."/>
            <person name="Ament-Velasquez S.L."/>
            <person name="Kruys A."/>
            <person name="Hutchinson M.I."/>
            <person name="Powell A.J."/>
            <person name="Barry K."/>
            <person name="Miller A.N."/>
            <person name="Grigoriev I.V."/>
            <person name="Debuchy R."/>
            <person name="Gladieux P."/>
            <person name="Thoren M.H."/>
            <person name="Johannesson H."/>
        </authorList>
    </citation>
    <scope>NUCLEOTIDE SEQUENCE</scope>
    <source>
        <strain evidence="2">CBS 314.62</strain>
    </source>
</reference>
<dbReference type="AlphaFoldDB" id="A0AAE0XJE8"/>
<protein>
    <recommendedName>
        <fullName evidence="4">Mucin-7</fullName>
    </recommendedName>
</protein>
<feature type="compositionally biased region" description="Polar residues" evidence="1">
    <location>
        <begin position="63"/>
        <end position="75"/>
    </location>
</feature>
<evidence type="ECO:0008006" key="4">
    <source>
        <dbReference type="Google" id="ProtNLM"/>
    </source>
</evidence>
<feature type="compositionally biased region" description="Polar residues" evidence="1">
    <location>
        <begin position="321"/>
        <end position="351"/>
    </location>
</feature>
<feature type="compositionally biased region" description="Low complexity" evidence="1">
    <location>
        <begin position="270"/>
        <end position="285"/>
    </location>
</feature>